<dbReference type="InterPro" id="IPR011701">
    <property type="entry name" value="MFS"/>
</dbReference>
<dbReference type="SUPFAM" id="SSF103473">
    <property type="entry name" value="MFS general substrate transporter"/>
    <property type="match status" value="1"/>
</dbReference>
<keyword evidence="3 6" id="KW-1133">Transmembrane helix</keyword>
<keyword evidence="4 6" id="KW-0472">Membrane</keyword>
<keyword evidence="2 6" id="KW-0812">Transmembrane</keyword>
<sequence>MKFGQSYFSSFHAHPEPSKDTHTQDLEKDSNSKLTPLEPKEDSLDTIAPEETIYVEYELNDSRNPINFPRAKKWTITFVASASTLFTSATAASYALGFPSMTRDLSATQFQATVGLSMYTLGFGVVPLVTASFSEEFGRRPLYLVSGLGFAIFYVMIAEAKNVQTVMVARLIQGSFGSTAATMVGGTIADIWAPAERGLPMAIFSLSALCGNGFGPLIAGWIEMNSRLGWRWIQWIQLIIFAVTLLLVFIFLEETRSTVLLMRIAKKLREETGRSYKARIEDESVSLKHLIWISCTRPIRLLLTEHVVLSFSLWIGFAWGVTYCMIQSIGMVFRTLHDFNDGQIGLVFISMLVGSFIGFFSNFYQEYLYKMYYPTRGPEARLYCACVAAFFLPIAMFIYAWCSFSHVHWIGLVVGITLFVAAMFVVYLAVFSYLADCYGPYASSALAGQSLARNIMATVFPLFTTQMYTNLTFKWANTLFGFLALAMIPIPFVLFFYGPSIRQRSKFSRRVLEAQQKASLEKM</sequence>
<evidence type="ECO:0000256" key="2">
    <source>
        <dbReference type="ARBA" id="ARBA00022692"/>
    </source>
</evidence>
<accession>A0A8H7EWQ9</accession>
<dbReference type="CDD" id="cd17323">
    <property type="entry name" value="MFS_Tpo1_MDR_like"/>
    <property type="match status" value="1"/>
</dbReference>
<evidence type="ECO:0000256" key="3">
    <source>
        <dbReference type="ARBA" id="ARBA00022989"/>
    </source>
</evidence>
<evidence type="ECO:0000313" key="9">
    <source>
        <dbReference type="Proteomes" id="UP000629468"/>
    </source>
</evidence>
<proteinExistence type="predicted"/>
<dbReference type="InterPro" id="IPR020846">
    <property type="entry name" value="MFS_dom"/>
</dbReference>
<feature type="transmembrane region" description="Helical" evidence="6">
    <location>
        <begin position="116"/>
        <end position="134"/>
    </location>
</feature>
<name>A0A8H7EWQ9_AGABI</name>
<feature type="transmembrane region" description="Helical" evidence="6">
    <location>
        <begin position="475"/>
        <end position="497"/>
    </location>
</feature>
<feature type="region of interest" description="Disordered" evidence="5">
    <location>
        <begin position="1"/>
        <end position="42"/>
    </location>
</feature>
<dbReference type="Gene3D" id="1.20.1250.20">
    <property type="entry name" value="MFS general substrate transporter like domains"/>
    <property type="match status" value="1"/>
</dbReference>
<organism evidence="8 9">
    <name type="scientific">Agaricus bisporus var. burnettii</name>
    <dbReference type="NCBI Taxonomy" id="192524"/>
    <lineage>
        <taxon>Eukaryota</taxon>
        <taxon>Fungi</taxon>
        <taxon>Dikarya</taxon>
        <taxon>Basidiomycota</taxon>
        <taxon>Agaricomycotina</taxon>
        <taxon>Agaricomycetes</taxon>
        <taxon>Agaricomycetidae</taxon>
        <taxon>Agaricales</taxon>
        <taxon>Agaricineae</taxon>
        <taxon>Agaricaceae</taxon>
        <taxon>Agaricus</taxon>
    </lineage>
</organism>
<reference evidence="8 9" key="1">
    <citation type="journal article" name="Sci. Rep.">
        <title>Telomere-to-telomere assembled and centromere annotated genomes of the two main subspecies of the button mushroom Agaricus bisporus reveal especially polymorphic chromosome ends.</title>
        <authorList>
            <person name="Sonnenberg A.S.M."/>
            <person name="Sedaghat-Telgerd N."/>
            <person name="Lavrijssen B."/>
            <person name="Ohm R.A."/>
            <person name="Hendrickx P.M."/>
            <person name="Scholtmeijer K."/>
            <person name="Baars J.J.P."/>
            <person name="van Peer A."/>
        </authorList>
    </citation>
    <scope>NUCLEOTIDE SEQUENCE [LARGE SCALE GENOMIC DNA]</scope>
    <source>
        <strain evidence="8 9">H119_p4</strain>
    </source>
</reference>
<dbReference type="FunFam" id="1.20.1250.20:FF:000082">
    <property type="entry name" value="MFS multidrug transporter, putative"/>
    <property type="match status" value="1"/>
</dbReference>
<dbReference type="PANTHER" id="PTHR23502:SF134">
    <property type="entry name" value="MAJOR FACILITATOR SUPERFAMILY (MFS) PROFILE DOMAIN-CONTAINING PROTEIN-RELATED"/>
    <property type="match status" value="1"/>
</dbReference>
<dbReference type="PANTHER" id="PTHR23502">
    <property type="entry name" value="MAJOR FACILITATOR SUPERFAMILY"/>
    <property type="match status" value="1"/>
</dbReference>
<dbReference type="AlphaFoldDB" id="A0A8H7EWQ9"/>
<feature type="transmembrane region" description="Helical" evidence="6">
    <location>
        <begin position="307"/>
        <end position="330"/>
    </location>
</feature>
<evidence type="ECO:0000256" key="4">
    <source>
        <dbReference type="ARBA" id="ARBA00023136"/>
    </source>
</evidence>
<feature type="transmembrane region" description="Helical" evidence="6">
    <location>
        <begin position="234"/>
        <end position="252"/>
    </location>
</feature>
<comment type="subcellular location">
    <subcellularLocation>
        <location evidence="1">Membrane</location>
        <topology evidence="1">Multi-pass membrane protein</topology>
    </subcellularLocation>
</comment>
<evidence type="ECO:0000259" key="7">
    <source>
        <dbReference type="PROSITE" id="PS50850"/>
    </source>
</evidence>
<feature type="transmembrane region" description="Helical" evidence="6">
    <location>
        <begin position="141"/>
        <end position="158"/>
    </location>
</feature>
<dbReference type="GO" id="GO:0005886">
    <property type="term" value="C:plasma membrane"/>
    <property type="evidence" value="ECO:0007669"/>
    <property type="project" value="TreeGrafter"/>
</dbReference>
<dbReference type="Pfam" id="PF07690">
    <property type="entry name" value="MFS_1"/>
    <property type="match status" value="1"/>
</dbReference>
<feature type="transmembrane region" description="Helical" evidence="6">
    <location>
        <begin position="407"/>
        <end position="430"/>
    </location>
</feature>
<feature type="transmembrane region" description="Helical" evidence="6">
    <location>
        <begin position="451"/>
        <end position="469"/>
    </location>
</feature>
<dbReference type="GO" id="GO:0022857">
    <property type="term" value="F:transmembrane transporter activity"/>
    <property type="evidence" value="ECO:0007669"/>
    <property type="project" value="InterPro"/>
</dbReference>
<feature type="transmembrane region" description="Helical" evidence="6">
    <location>
        <begin position="382"/>
        <end position="401"/>
    </location>
</feature>
<gene>
    <name evidence="8" type="ORF">Agabi119p4_9535</name>
</gene>
<dbReference type="Proteomes" id="UP000629468">
    <property type="component" value="Unassembled WGS sequence"/>
</dbReference>
<evidence type="ECO:0000313" key="8">
    <source>
        <dbReference type="EMBL" id="KAF7761543.1"/>
    </source>
</evidence>
<feature type="domain" description="Major facilitator superfamily (MFS) profile" evidence="7">
    <location>
        <begin position="76"/>
        <end position="501"/>
    </location>
</feature>
<feature type="transmembrane region" description="Helical" evidence="6">
    <location>
        <begin position="201"/>
        <end position="222"/>
    </location>
</feature>
<dbReference type="EMBL" id="JABXXO010000013">
    <property type="protein sequence ID" value="KAF7761543.1"/>
    <property type="molecule type" value="Genomic_DNA"/>
</dbReference>
<feature type="transmembrane region" description="Helical" evidence="6">
    <location>
        <begin position="342"/>
        <end position="361"/>
    </location>
</feature>
<evidence type="ECO:0000256" key="5">
    <source>
        <dbReference type="SAM" id="MobiDB-lite"/>
    </source>
</evidence>
<feature type="transmembrane region" description="Helical" evidence="6">
    <location>
        <begin position="74"/>
        <end position="96"/>
    </location>
</feature>
<dbReference type="PROSITE" id="PS50850">
    <property type="entry name" value="MFS"/>
    <property type="match status" value="1"/>
</dbReference>
<feature type="compositionally biased region" description="Basic and acidic residues" evidence="5">
    <location>
        <begin position="13"/>
        <end position="31"/>
    </location>
</feature>
<evidence type="ECO:0000256" key="1">
    <source>
        <dbReference type="ARBA" id="ARBA00004141"/>
    </source>
</evidence>
<comment type="caution">
    <text evidence="8">The sequence shown here is derived from an EMBL/GenBank/DDBJ whole genome shotgun (WGS) entry which is preliminary data.</text>
</comment>
<feature type="transmembrane region" description="Helical" evidence="6">
    <location>
        <begin position="170"/>
        <end position="189"/>
    </location>
</feature>
<evidence type="ECO:0000256" key="6">
    <source>
        <dbReference type="SAM" id="Phobius"/>
    </source>
</evidence>
<dbReference type="InterPro" id="IPR036259">
    <property type="entry name" value="MFS_trans_sf"/>
</dbReference>
<protein>
    <recommendedName>
        <fullName evidence="7">Major facilitator superfamily (MFS) profile domain-containing protein</fullName>
    </recommendedName>
</protein>